<gene>
    <name evidence="2" type="ORF">PIGHUM_00553</name>
</gene>
<dbReference type="PANTHER" id="PTHR42928:SF5">
    <property type="entry name" value="BLR1237 PROTEIN"/>
    <property type="match status" value="1"/>
</dbReference>
<dbReference type="Gene3D" id="3.40.190.10">
    <property type="entry name" value="Periplasmic binding protein-like II"/>
    <property type="match status" value="1"/>
</dbReference>
<name>A0A3P4AXK3_9BURK</name>
<accession>A0A3P4AXK3</accession>
<dbReference type="InterPro" id="IPR005064">
    <property type="entry name" value="BUG"/>
</dbReference>
<organism evidence="2 3">
    <name type="scientific">Pigmentiphaga humi</name>
    <dbReference type="NCBI Taxonomy" id="2478468"/>
    <lineage>
        <taxon>Bacteria</taxon>
        <taxon>Pseudomonadati</taxon>
        <taxon>Pseudomonadota</taxon>
        <taxon>Betaproteobacteria</taxon>
        <taxon>Burkholderiales</taxon>
        <taxon>Alcaligenaceae</taxon>
        <taxon>Pigmentiphaga</taxon>
    </lineage>
</organism>
<dbReference type="OrthoDB" id="9780943at2"/>
<dbReference type="Pfam" id="PF03401">
    <property type="entry name" value="TctC"/>
    <property type="match status" value="1"/>
</dbReference>
<protein>
    <submittedName>
        <fullName evidence="2">Tripartite tricarboxylate transporter family receptor</fullName>
    </submittedName>
</protein>
<reference evidence="2 3" key="1">
    <citation type="submission" date="2018-10" db="EMBL/GenBank/DDBJ databases">
        <authorList>
            <person name="Criscuolo A."/>
        </authorList>
    </citation>
    <scope>NUCLEOTIDE SEQUENCE [LARGE SCALE GENOMIC DNA]</scope>
    <source>
        <strain evidence="2">DnA1</strain>
    </source>
</reference>
<sequence>MRVRCSAALAQAAPDGYTIGVIISSHAVNPGLHDSLPYDSEKDFTPISTLVRMPIAIAVHPSHPAKNFTEFLELAKRKPGSQMYGSPGVGTAGHLLGVLINERTGAELRHIPYRGGAPALQDLLAGHITASFHNTNNIDPSVKSGRVRVLAVSSLARAASLPDVPTISETLPGFEVVEWYGMAGPKGMTPETTARLSQEIARVLGILAKEKKFSAEEGMELKASSPQEFRAFLDAELKRWPPIVRKLGLKAE</sequence>
<keyword evidence="3" id="KW-1185">Reference proteome</keyword>
<dbReference type="PANTHER" id="PTHR42928">
    <property type="entry name" value="TRICARBOXYLATE-BINDING PROTEIN"/>
    <property type="match status" value="1"/>
</dbReference>
<dbReference type="Gene3D" id="3.40.190.150">
    <property type="entry name" value="Bordetella uptake gene, domain 1"/>
    <property type="match status" value="1"/>
</dbReference>
<dbReference type="AlphaFoldDB" id="A0A3P4AXK3"/>
<comment type="similarity">
    <text evidence="1">Belongs to the UPF0065 (bug) family.</text>
</comment>
<dbReference type="EMBL" id="UWPJ01000006">
    <property type="protein sequence ID" value="VCU68502.1"/>
    <property type="molecule type" value="Genomic_DNA"/>
</dbReference>
<dbReference type="InterPro" id="IPR042100">
    <property type="entry name" value="Bug_dom1"/>
</dbReference>
<dbReference type="SUPFAM" id="SSF53850">
    <property type="entry name" value="Periplasmic binding protein-like II"/>
    <property type="match status" value="1"/>
</dbReference>
<proteinExistence type="inferred from homology"/>
<evidence type="ECO:0000313" key="3">
    <source>
        <dbReference type="Proteomes" id="UP000277294"/>
    </source>
</evidence>
<keyword evidence="2" id="KW-0675">Receptor</keyword>
<evidence type="ECO:0000313" key="2">
    <source>
        <dbReference type="EMBL" id="VCU68502.1"/>
    </source>
</evidence>
<evidence type="ECO:0000256" key="1">
    <source>
        <dbReference type="ARBA" id="ARBA00006987"/>
    </source>
</evidence>
<dbReference type="Proteomes" id="UP000277294">
    <property type="component" value="Unassembled WGS sequence"/>
</dbReference>